<dbReference type="HOGENOM" id="CLU_2979018_0_0_1"/>
<dbReference type="GeneID" id="18162722"/>
<evidence type="ECO:0000256" key="1">
    <source>
        <dbReference type="SAM" id="MobiDB-lite"/>
    </source>
</evidence>
<feature type="region of interest" description="Disordered" evidence="1">
    <location>
        <begin position="36"/>
        <end position="58"/>
    </location>
</feature>
<sequence length="58" mass="6604">MRREKTIRIGIHGAKQRAAINVWRENKAMQARIAHPSYPPSATRRWPRQGPARTITGG</sequence>
<name>G3J5H2_CORMM</name>
<dbReference type="AlphaFoldDB" id="G3J5H2"/>
<dbReference type="Proteomes" id="UP000001610">
    <property type="component" value="Unassembled WGS sequence"/>
</dbReference>
<keyword evidence="3" id="KW-1185">Reference proteome</keyword>
<dbReference type="KEGG" id="cmt:CCM_00688"/>
<evidence type="ECO:0000313" key="3">
    <source>
        <dbReference type="Proteomes" id="UP000001610"/>
    </source>
</evidence>
<proteinExistence type="predicted"/>
<protein>
    <submittedName>
        <fullName evidence="2">Uncharacterized protein</fullName>
    </submittedName>
</protein>
<organism evidence="2 3">
    <name type="scientific">Cordyceps militaris (strain CM01)</name>
    <name type="common">Caterpillar fungus</name>
    <dbReference type="NCBI Taxonomy" id="983644"/>
    <lineage>
        <taxon>Eukaryota</taxon>
        <taxon>Fungi</taxon>
        <taxon>Dikarya</taxon>
        <taxon>Ascomycota</taxon>
        <taxon>Pezizomycotina</taxon>
        <taxon>Sordariomycetes</taxon>
        <taxon>Hypocreomycetidae</taxon>
        <taxon>Hypocreales</taxon>
        <taxon>Cordycipitaceae</taxon>
        <taxon>Cordyceps</taxon>
    </lineage>
</organism>
<gene>
    <name evidence="2" type="ORF">CCM_00688</name>
</gene>
<dbReference type="VEuPathDB" id="FungiDB:CCM_00688"/>
<evidence type="ECO:0000313" key="2">
    <source>
        <dbReference type="EMBL" id="EGX96033.1"/>
    </source>
</evidence>
<dbReference type="InParanoid" id="G3J5H2"/>
<dbReference type="RefSeq" id="XP_006665910.1">
    <property type="nucleotide sequence ID" value="XM_006665847.1"/>
</dbReference>
<accession>G3J5H2</accession>
<reference evidence="2 3" key="1">
    <citation type="journal article" date="2011" name="Genome Biol.">
        <title>Genome sequence of the insect pathogenic fungus Cordyceps militaris, a valued traditional Chinese medicine.</title>
        <authorList>
            <person name="Zheng P."/>
            <person name="Xia Y."/>
            <person name="Xiao G."/>
            <person name="Xiong C."/>
            <person name="Hu X."/>
            <person name="Zhang S."/>
            <person name="Zheng H."/>
            <person name="Huang Y."/>
            <person name="Zhou Y."/>
            <person name="Wang S."/>
            <person name="Zhao G.P."/>
            <person name="Liu X."/>
            <person name="St Leger R.J."/>
            <person name="Wang C."/>
        </authorList>
    </citation>
    <scope>NUCLEOTIDE SEQUENCE [LARGE SCALE GENOMIC DNA]</scope>
    <source>
        <strain evidence="2 3">CM01</strain>
    </source>
</reference>
<dbReference type="EMBL" id="JH126399">
    <property type="protein sequence ID" value="EGX96033.1"/>
    <property type="molecule type" value="Genomic_DNA"/>
</dbReference>